<dbReference type="InterPro" id="IPR027417">
    <property type="entry name" value="P-loop_NTPase"/>
</dbReference>
<protein>
    <submittedName>
        <fullName evidence="3">AAA domain protein</fullName>
    </submittedName>
</protein>
<dbReference type="GO" id="GO:0003677">
    <property type="term" value="F:DNA binding"/>
    <property type="evidence" value="ECO:0007669"/>
    <property type="project" value="InterPro"/>
</dbReference>
<dbReference type="SUPFAM" id="SSF52540">
    <property type="entry name" value="P-loop containing nucleoside triphosphate hydrolases"/>
    <property type="match status" value="1"/>
</dbReference>
<evidence type="ECO:0000256" key="1">
    <source>
        <dbReference type="SAM" id="MobiDB-lite"/>
    </source>
</evidence>
<sequence length="410" mass="46172">MTEKLEPDEKTIASLNASLEKCWNDAENPLPYIPLVVPPIEVPEFNFFGNGKEWHTEKKDEYTTPATPASTPRDTLQADGADELDFIMGQSLNNMMMEEQRKPVPEILWGGDGNGNALWFENEFAILFGRTNTGKSLYAVQIAEHISGRLGKTVLYLDLELSMKQFQERYTSKDGELHVWPEDLHRPDLSMIGDGLYDSDKFLPLIRRMMTRVNAKVLILDNLTFLVNNGGMKAEDVKPICQEFCSWAKEGYSILVVNHTPKIQPFATLDINHCLGSSMLTNFVQSVFAIGTDSNNSSTGRYVKQLKSRNGRIVWDGNHVIPYVIDKTLDPTMLRFIQPAQLHQTGTDSPIPIQTVRECDLLKNGDNMQLEQIRKLHGQGMSNRKIAEELNLSPATVGKRLKGMDVDENG</sequence>
<dbReference type="RefSeq" id="WP_004294654.1">
    <property type="nucleotide sequence ID" value="NZ_CP072227.1"/>
</dbReference>
<dbReference type="Gene3D" id="1.10.10.60">
    <property type="entry name" value="Homeodomain-like"/>
    <property type="match status" value="1"/>
</dbReference>
<evidence type="ECO:0000259" key="2">
    <source>
        <dbReference type="Pfam" id="PF02796"/>
    </source>
</evidence>
<name>A0A975KI69_9BACE</name>
<dbReference type="Pfam" id="PF02796">
    <property type="entry name" value="HTH_7"/>
    <property type="match status" value="1"/>
</dbReference>
<accession>A0A975KI69</accession>
<feature type="domain" description="Resolvase HTH" evidence="2">
    <location>
        <begin position="368"/>
        <end position="397"/>
    </location>
</feature>
<evidence type="ECO:0000313" key="3">
    <source>
        <dbReference type="EMBL" id="QUT45964.1"/>
    </source>
</evidence>
<gene>
    <name evidence="3" type="ORF">INE88_02788</name>
</gene>
<dbReference type="Gene3D" id="3.40.50.300">
    <property type="entry name" value="P-loop containing nucleotide triphosphate hydrolases"/>
    <property type="match status" value="1"/>
</dbReference>
<dbReference type="Proteomes" id="UP000679226">
    <property type="component" value="Chromosome"/>
</dbReference>
<feature type="region of interest" description="Disordered" evidence="1">
    <location>
        <begin position="56"/>
        <end position="75"/>
    </location>
</feature>
<dbReference type="Pfam" id="PF13481">
    <property type="entry name" value="AAA_25"/>
    <property type="match status" value="1"/>
</dbReference>
<evidence type="ECO:0000313" key="4">
    <source>
        <dbReference type="Proteomes" id="UP000679226"/>
    </source>
</evidence>
<dbReference type="AlphaFoldDB" id="A0A975KI69"/>
<proteinExistence type="predicted"/>
<dbReference type="InterPro" id="IPR006120">
    <property type="entry name" value="Resolvase_HTH_dom"/>
</dbReference>
<dbReference type="KEGG" id="beg:INE88_02788"/>
<reference evidence="3" key="1">
    <citation type="journal article" date="2021" name="PLoS Genet.">
        <title>Mobile Type VI secretion system loci of the gut Bacteroidales display extensive intra-ecosystem transfer, multi-species spread and geographical clustering.</title>
        <authorList>
            <person name="Garcia-Bayona L."/>
            <person name="Coyne M.J."/>
            <person name="Comstock L.E."/>
        </authorList>
    </citation>
    <scope>NUCLEOTIDE SEQUENCE</scope>
    <source>
        <strain evidence="3">CL11T00C20</strain>
    </source>
</reference>
<feature type="compositionally biased region" description="Polar residues" evidence="1">
    <location>
        <begin position="64"/>
        <end position="74"/>
    </location>
</feature>
<organism evidence="3 4">
    <name type="scientific">Bacteroides eggerthii</name>
    <dbReference type="NCBI Taxonomy" id="28111"/>
    <lineage>
        <taxon>Bacteria</taxon>
        <taxon>Pseudomonadati</taxon>
        <taxon>Bacteroidota</taxon>
        <taxon>Bacteroidia</taxon>
        <taxon>Bacteroidales</taxon>
        <taxon>Bacteroidaceae</taxon>
        <taxon>Bacteroides</taxon>
    </lineage>
</organism>
<dbReference type="EMBL" id="CP072227">
    <property type="protein sequence ID" value="QUT45964.1"/>
    <property type="molecule type" value="Genomic_DNA"/>
</dbReference>
<dbReference type="GO" id="GO:0000150">
    <property type="term" value="F:DNA strand exchange activity"/>
    <property type="evidence" value="ECO:0007669"/>
    <property type="project" value="InterPro"/>
</dbReference>